<dbReference type="InterPro" id="IPR050490">
    <property type="entry name" value="Bact_solute-bd_prot1"/>
</dbReference>
<gene>
    <name evidence="3" type="ORF">J2S69_004377</name>
    <name evidence="2" type="ORF">O2L01_16455</name>
</gene>
<dbReference type="PROSITE" id="PS51257">
    <property type="entry name" value="PROKAR_LIPOPROTEIN"/>
    <property type="match status" value="1"/>
</dbReference>
<dbReference type="Proteomes" id="UP001183604">
    <property type="component" value="Unassembled WGS sequence"/>
</dbReference>
<evidence type="ECO:0000313" key="2">
    <source>
        <dbReference type="EMBL" id="MDA1386592.1"/>
    </source>
</evidence>
<dbReference type="InterPro" id="IPR006059">
    <property type="entry name" value="SBP"/>
</dbReference>
<evidence type="ECO:0000313" key="4">
    <source>
        <dbReference type="Proteomes" id="UP001145799"/>
    </source>
</evidence>
<evidence type="ECO:0000256" key="1">
    <source>
        <dbReference type="SAM" id="SignalP"/>
    </source>
</evidence>
<evidence type="ECO:0000313" key="5">
    <source>
        <dbReference type="Proteomes" id="UP001183604"/>
    </source>
</evidence>
<protein>
    <submittedName>
        <fullName evidence="3">Multiple sugar transport system substrate-binding protein</fullName>
    </submittedName>
    <submittedName>
        <fullName evidence="2">Sugar ABC transporter substrate-binding protein</fullName>
    </submittedName>
</protein>
<keyword evidence="5" id="KW-1185">Reference proteome</keyword>
<feature type="chain" id="PRO_5040929724" evidence="1">
    <location>
        <begin position="25"/>
        <end position="432"/>
    </location>
</feature>
<dbReference type="SUPFAM" id="SSF53850">
    <property type="entry name" value="Periplasmic binding protein-like II"/>
    <property type="match status" value="1"/>
</dbReference>
<reference evidence="2" key="1">
    <citation type="submission" date="2022-12" db="EMBL/GenBank/DDBJ databases">
        <title>Gycomyces niveus sp.nov., a novel actinomycete isolated from soil in Shouguang.</title>
        <authorList>
            <person name="Yang X."/>
        </authorList>
    </citation>
    <scope>NUCLEOTIDE SEQUENCE</scope>
    <source>
        <strain evidence="2">DSM 44724</strain>
    </source>
</reference>
<keyword evidence="1" id="KW-0732">Signal</keyword>
<dbReference type="AlphaFoldDB" id="A0A9X3PKM9"/>
<organism evidence="2 4">
    <name type="scientific">Glycomyces lechevalierae</name>
    <dbReference type="NCBI Taxonomy" id="256034"/>
    <lineage>
        <taxon>Bacteria</taxon>
        <taxon>Bacillati</taxon>
        <taxon>Actinomycetota</taxon>
        <taxon>Actinomycetes</taxon>
        <taxon>Glycomycetales</taxon>
        <taxon>Glycomycetaceae</taxon>
        <taxon>Glycomyces</taxon>
    </lineage>
</organism>
<dbReference type="PANTHER" id="PTHR43649">
    <property type="entry name" value="ARABINOSE-BINDING PROTEIN-RELATED"/>
    <property type="match status" value="1"/>
</dbReference>
<name>A0A9X3PKM9_9ACTN</name>
<dbReference type="EMBL" id="JAVDYD010000001">
    <property type="protein sequence ID" value="MDR7340658.1"/>
    <property type="molecule type" value="Genomic_DNA"/>
</dbReference>
<comment type="caution">
    <text evidence="2">The sequence shown here is derived from an EMBL/GenBank/DDBJ whole genome shotgun (WGS) entry which is preliminary data.</text>
</comment>
<keyword evidence="3" id="KW-0762">Sugar transport</keyword>
<dbReference type="Proteomes" id="UP001145799">
    <property type="component" value="Unassembled WGS sequence"/>
</dbReference>
<proteinExistence type="predicted"/>
<dbReference type="CDD" id="cd13585">
    <property type="entry name" value="PBP2_TMBP_like"/>
    <property type="match status" value="1"/>
</dbReference>
<keyword evidence="3" id="KW-0813">Transport</keyword>
<sequence length="432" mass="46025">MSMNKRPSRAVRAGAAVAAAALLAAGCGDGRPPGGSDDEVVLEGVDDGTTLTMWTRAATEAQSQALVDAYNASHENQIELTVIPTDDYQTRVGTAAGNQELPDLFALDVVFAPNFTTAGAYLDITDRIDSLEFKDALAPSHIEVGTVDGRKYLVPHTLDLSVLFYNRTLYEQAGLDPERPPTTLAEFAEQARAVDALGGDVSGTFFGGNCGGCFVFTWWPTLWAEGVEVMNEEGTESLLDSPEAQELYATYRGLVEDGVVAPGHAEETGATWVSLFPEGNIGVMPMPSTMLGLMPEDMNIGVAPIPGLTGGQSTFVGGDSIGISANSEHPNQAWDFLRWSLEEEQQVELLAANGDVMARTDLADNEYYADNPNAVVMNDLVQVGRTPYSLNFGQTFNDPQGPWLPLVREAVYGDAGADLSALNDDVTASLSS</sequence>
<evidence type="ECO:0000313" key="3">
    <source>
        <dbReference type="EMBL" id="MDR7340658.1"/>
    </source>
</evidence>
<dbReference type="PANTHER" id="PTHR43649:SF12">
    <property type="entry name" value="DIACETYLCHITOBIOSE BINDING PROTEIN DASA"/>
    <property type="match status" value="1"/>
</dbReference>
<dbReference type="EMBL" id="JAPZVQ010000010">
    <property type="protein sequence ID" value="MDA1386592.1"/>
    <property type="molecule type" value="Genomic_DNA"/>
</dbReference>
<dbReference type="Pfam" id="PF01547">
    <property type="entry name" value="SBP_bac_1"/>
    <property type="match status" value="1"/>
</dbReference>
<feature type="signal peptide" evidence="1">
    <location>
        <begin position="1"/>
        <end position="24"/>
    </location>
</feature>
<dbReference type="Gene3D" id="3.40.190.10">
    <property type="entry name" value="Periplasmic binding protein-like II"/>
    <property type="match status" value="1"/>
</dbReference>
<accession>A0A9X3PKM9</accession>
<reference evidence="3 5" key="2">
    <citation type="submission" date="2023-07" db="EMBL/GenBank/DDBJ databases">
        <title>Sequencing the genomes of 1000 actinobacteria strains.</title>
        <authorList>
            <person name="Klenk H.-P."/>
        </authorList>
    </citation>
    <scope>NUCLEOTIDE SEQUENCE [LARGE SCALE GENOMIC DNA]</scope>
    <source>
        <strain evidence="3 5">DSM 44724</strain>
    </source>
</reference>